<dbReference type="InterPro" id="IPR036663">
    <property type="entry name" value="Fumarylacetoacetase_C_sf"/>
</dbReference>
<sequence length="299" mass="31001">MKLVSFGPPGAEEPGVLVRPDALLPLRGSGFAGGWSEILSCWPAAEPLVRAAAARPREGDLVPLAGTRLGPPVPRPGTVVAIGFNYPAHGDEVLGAPRPPGEPIVFLKPASSVCGPADAIVCPPETRQLDYEVELAVVIGRGGQRIPAAEALEHVAGYMVANDVTARDIAFGAGIDHPLLFQIARAKGAPSFCPTGPWLVTPDEFAAAGAGLRLWVNGELRQQDSTASMAVGVAGLIESVSRSMALRPGDILLTGTPPGCGFQLDPPCFLADGDVVEAEIDGLGRMRSPVVAHALLERI</sequence>
<protein>
    <submittedName>
        <fullName evidence="4">Fumarylacetoacetate hydrolase family protein</fullName>
    </submittedName>
</protein>
<gene>
    <name evidence="4" type="ORF">ACFSVL_35155</name>
</gene>
<organism evidence="4 5">
    <name type="scientific">Amycolatopsis silviterrae</name>
    <dbReference type="NCBI Taxonomy" id="1656914"/>
    <lineage>
        <taxon>Bacteria</taxon>
        <taxon>Bacillati</taxon>
        <taxon>Actinomycetota</taxon>
        <taxon>Actinomycetes</taxon>
        <taxon>Pseudonocardiales</taxon>
        <taxon>Pseudonocardiaceae</taxon>
        <taxon>Amycolatopsis</taxon>
    </lineage>
</organism>
<keyword evidence="4" id="KW-0378">Hydrolase</keyword>
<dbReference type="RefSeq" id="WP_378310553.1">
    <property type="nucleotide sequence ID" value="NZ_JBHUKS010000027.1"/>
</dbReference>
<evidence type="ECO:0000313" key="5">
    <source>
        <dbReference type="Proteomes" id="UP001597483"/>
    </source>
</evidence>
<dbReference type="InterPro" id="IPR051121">
    <property type="entry name" value="FAH"/>
</dbReference>
<name>A0ABW5HH85_9PSEU</name>
<reference evidence="5" key="1">
    <citation type="journal article" date="2019" name="Int. J. Syst. Evol. Microbiol.">
        <title>The Global Catalogue of Microorganisms (GCM) 10K type strain sequencing project: providing services to taxonomists for standard genome sequencing and annotation.</title>
        <authorList>
            <consortium name="The Broad Institute Genomics Platform"/>
            <consortium name="The Broad Institute Genome Sequencing Center for Infectious Disease"/>
            <person name="Wu L."/>
            <person name="Ma J."/>
        </authorList>
    </citation>
    <scope>NUCLEOTIDE SEQUENCE [LARGE SCALE GENOMIC DNA]</scope>
    <source>
        <strain evidence="5">CGMCC 4.7641</strain>
    </source>
</reference>
<evidence type="ECO:0000313" key="4">
    <source>
        <dbReference type="EMBL" id="MFD2472680.1"/>
    </source>
</evidence>
<dbReference type="Gene3D" id="3.90.850.10">
    <property type="entry name" value="Fumarylacetoacetase-like, C-terminal domain"/>
    <property type="match status" value="1"/>
</dbReference>
<dbReference type="PANTHER" id="PTHR42796">
    <property type="entry name" value="FUMARYLACETOACETATE HYDROLASE DOMAIN-CONTAINING PROTEIN 2A-RELATED"/>
    <property type="match status" value="1"/>
</dbReference>
<comment type="similarity">
    <text evidence="1">Belongs to the FAH family.</text>
</comment>
<dbReference type="SUPFAM" id="SSF56529">
    <property type="entry name" value="FAH"/>
    <property type="match status" value="1"/>
</dbReference>
<feature type="domain" description="Fumarylacetoacetase-like C-terminal" evidence="3">
    <location>
        <begin position="78"/>
        <end position="291"/>
    </location>
</feature>
<dbReference type="Gene3D" id="2.30.30.980">
    <property type="match status" value="1"/>
</dbReference>
<keyword evidence="5" id="KW-1185">Reference proteome</keyword>
<evidence type="ECO:0000256" key="1">
    <source>
        <dbReference type="ARBA" id="ARBA00010211"/>
    </source>
</evidence>
<evidence type="ECO:0000256" key="2">
    <source>
        <dbReference type="ARBA" id="ARBA00022723"/>
    </source>
</evidence>
<dbReference type="PANTHER" id="PTHR42796:SF4">
    <property type="entry name" value="FUMARYLACETOACETATE HYDROLASE DOMAIN-CONTAINING PROTEIN 2A"/>
    <property type="match status" value="1"/>
</dbReference>
<keyword evidence="2" id="KW-0479">Metal-binding</keyword>
<dbReference type="InterPro" id="IPR011234">
    <property type="entry name" value="Fumarylacetoacetase-like_C"/>
</dbReference>
<proteinExistence type="inferred from homology"/>
<comment type="caution">
    <text evidence="4">The sequence shown here is derived from an EMBL/GenBank/DDBJ whole genome shotgun (WGS) entry which is preliminary data.</text>
</comment>
<dbReference type="EMBL" id="JBHUKS010000027">
    <property type="protein sequence ID" value="MFD2472680.1"/>
    <property type="molecule type" value="Genomic_DNA"/>
</dbReference>
<dbReference type="GO" id="GO:0016787">
    <property type="term" value="F:hydrolase activity"/>
    <property type="evidence" value="ECO:0007669"/>
    <property type="project" value="UniProtKB-KW"/>
</dbReference>
<evidence type="ECO:0000259" key="3">
    <source>
        <dbReference type="Pfam" id="PF01557"/>
    </source>
</evidence>
<accession>A0ABW5HH85</accession>
<dbReference type="Pfam" id="PF01557">
    <property type="entry name" value="FAA_hydrolase"/>
    <property type="match status" value="1"/>
</dbReference>
<dbReference type="Proteomes" id="UP001597483">
    <property type="component" value="Unassembled WGS sequence"/>
</dbReference>